<gene>
    <name evidence="3" type="ORF">VNO77_30895</name>
</gene>
<dbReference type="Proteomes" id="UP001367508">
    <property type="component" value="Unassembled WGS sequence"/>
</dbReference>
<evidence type="ECO:0000313" key="3">
    <source>
        <dbReference type="EMBL" id="KAK7320933.1"/>
    </source>
</evidence>
<dbReference type="InterPro" id="IPR053168">
    <property type="entry name" value="Glutamic_endopeptidase"/>
</dbReference>
<dbReference type="PANTHER" id="PTHR31589">
    <property type="entry name" value="PROTEIN, PUTATIVE (DUF239)-RELATED-RELATED"/>
    <property type="match status" value="1"/>
</dbReference>
<dbReference type="Gene3D" id="3.90.1320.10">
    <property type="entry name" value="Outer-capsid protein sigma 3, large lobe"/>
    <property type="match status" value="1"/>
</dbReference>
<name>A0AAN9KS89_CANGL</name>
<dbReference type="InterPro" id="IPR025521">
    <property type="entry name" value="Neprosin_propep"/>
</dbReference>
<sequence length="384" mass="42386">MNIFFFVLCLVTCIASHRIDGAHNTLKENLELEGQLKLIKKPPVNSIHTKFGYIVDCIDITKQPSFGHPLLQKHKLQRKPSFENTIEKTSVKNSSARSISGLEKYQCPIGTIPIRRTTKDDLIQAKSLLKYHPMMADVPGLHVAEVSLLPDSGPYYDVSGKLTIYNPKVEKDQTSSAYSWVQTGQNRILAGWHVSPGLYGDNAAHFFVAWTSDNFQKTGCVNLQCPGFVQTSKQSYLGLRLEPPSTPEKIEEIEVYITKDTKAENWWVVLDRENIGYFPATLFSDLSSANTGGWGGRTTTPKGSPSPPMGSGTFPTGIIDNGPCQFSHLSFQGSLRQNSGPEISQTKTFTDRSDCYRAENYGSKGGAVKRYFVQFGGPGGNCGD</sequence>
<keyword evidence="4" id="KW-1185">Reference proteome</keyword>
<feature type="domain" description="Neprosin PEP catalytic" evidence="2">
    <location>
        <begin position="136"/>
        <end position="383"/>
    </location>
</feature>
<dbReference type="InterPro" id="IPR004314">
    <property type="entry name" value="Neprosin"/>
</dbReference>
<dbReference type="Pfam" id="PF03080">
    <property type="entry name" value="Neprosin"/>
    <property type="match status" value="1"/>
</dbReference>
<dbReference type="EMBL" id="JAYMYQ010000007">
    <property type="protein sequence ID" value="KAK7320933.1"/>
    <property type="molecule type" value="Genomic_DNA"/>
</dbReference>
<comment type="caution">
    <text evidence="3">The sequence shown here is derived from an EMBL/GenBank/DDBJ whole genome shotgun (WGS) entry which is preliminary data.</text>
</comment>
<feature type="signal peptide" evidence="1">
    <location>
        <begin position="1"/>
        <end position="21"/>
    </location>
</feature>
<dbReference type="PANTHER" id="PTHR31589:SF223">
    <property type="entry name" value="PROTEIN, PUTATIVE (DUF239)-RELATED"/>
    <property type="match status" value="1"/>
</dbReference>
<organism evidence="3 4">
    <name type="scientific">Canavalia gladiata</name>
    <name type="common">Sword bean</name>
    <name type="synonym">Dolichos gladiatus</name>
    <dbReference type="NCBI Taxonomy" id="3824"/>
    <lineage>
        <taxon>Eukaryota</taxon>
        <taxon>Viridiplantae</taxon>
        <taxon>Streptophyta</taxon>
        <taxon>Embryophyta</taxon>
        <taxon>Tracheophyta</taxon>
        <taxon>Spermatophyta</taxon>
        <taxon>Magnoliopsida</taxon>
        <taxon>eudicotyledons</taxon>
        <taxon>Gunneridae</taxon>
        <taxon>Pentapetalae</taxon>
        <taxon>rosids</taxon>
        <taxon>fabids</taxon>
        <taxon>Fabales</taxon>
        <taxon>Fabaceae</taxon>
        <taxon>Papilionoideae</taxon>
        <taxon>50 kb inversion clade</taxon>
        <taxon>NPAAA clade</taxon>
        <taxon>indigoferoid/millettioid clade</taxon>
        <taxon>Phaseoleae</taxon>
        <taxon>Canavalia</taxon>
    </lineage>
</organism>
<proteinExistence type="predicted"/>
<reference evidence="3 4" key="1">
    <citation type="submission" date="2024-01" db="EMBL/GenBank/DDBJ databases">
        <title>The genomes of 5 underutilized Papilionoideae crops provide insights into root nodulation and disease resistanc.</title>
        <authorList>
            <person name="Jiang F."/>
        </authorList>
    </citation>
    <scope>NUCLEOTIDE SEQUENCE [LARGE SCALE GENOMIC DNA]</scope>
    <source>
        <strain evidence="3">LVBAO_FW01</strain>
        <tissue evidence="3">Leaves</tissue>
    </source>
</reference>
<dbReference type="AlphaFoldDB" id="A0AAN9KS89"/>
<evidence type="ECO:0000256" key="1">
    <source>
        <dbReference type="SAM" id="SignalP"/>
    </source>
</evidence>
<protein>
    <recommendedName>
        <fullName evidence="2">Neprosin PEP catalytic domain-containing protein</fullName>
    </recommendedName>
</protein>
<dbReference type="Pfam" id="PF14365">
    <property type="entry name" value="Neprosin_AP"/>
    <property type="match status" value="1"/>
</dbReference>
<keyword evidence="1" id="KW-0732">Signal</keyword>
<evidence type="ECO:0000259" key="2">
    <source>
        <dbReference type="PROSITE" id="PS52045"/>
    </source>
</evidence>
<feature type="chain" id="PRO_5043042550" description="Neprosin PEP catalytic domain-containing protein" evidence="1">
    <location>
        <begin position="22"/>
        <end position="384"/>
    </location>
</feature>
<dbReference type="PROSITE" id="PS52045">
    <property type="entry name" value="NEPROSIN_PEP_CD"/>
    <property type="match status" value="1"/>
</dbReference>
<evidence type="ECO:0000313" key="4">
    <source>
        <dbReference type="Proteomes" id="UP001367508"/>
    </source>
</evidence>
<accession>A0AAN9KS89</accession>